<dbReference type="InterPro" id="IPR000760">
    <property type="entry name" value="Inositol_monophosphatase-like"/>
</dbReference>
<dbReference type="RefSeq" id="WP_052456803.1">
    <property type="nucleotide sequence ID" value="NZ_AP010872.1"/>
</dbReference>
<dbReference type="Gene3D" id="3.30.540.10">
    <property type="entry name" value="Fructose-1,6-Bisphosphatase, subunit A, domain 1"/>
    <property type="match status" value="1"/>
</dbReference>
<keyword evidence="2 8" id="KW-1003">Cell membrane</keyword>
<dbReference type="PROSITE" id="PS00630">
    <property type="entry name" value="IMP_2"/>
    <property type="match status" value="1"/>
</dbReference>
<evidence type="ECO:0000313" key="10">
    <source>
        <dbReference type="EMBL" id="BAH83030.1"/>
    </source>
</evidence>
<dbReference type="KEGG" id="icp:ICMP_169"/>
<dbReference type="PANTHER" id="PTHR43028">
    <property type="entry name" value="3'(2'),5'-BISPHOSPHATE NUCLEOTIDASE 1"/>
    <property type="match status" value="1"/>
</dbReference>
<dbReference type="GO" id="GO:0000287">
    <property type="term" value="F:magnesium ion binding"/>
    <property type="evidence" value="ECO:0007669"/>
    <property type="project" value="UniProtKB-UniRule"/>
</dbReference>
<name>C5WCH4_9ENTR</name>
<feature type="binding site" evidence="8">
    <location>
        <position position="83"/>
    </location>
    <ligand>
        <name>Mg(2+)</name>
        <dbReference type="ChEBI" id="CHEBI:18420"/>
        <label>2</label>
    </ligand>
</feature>
<evidence type="ECO:0000256" key="1">
    <source>
        <dbReference type="ARBA" id="ARBA00005289"/>
    </source>
</evidence>
<feature type="binding site" evidence="8">
    <location>
        <position position="207"/>
    </location>
    <ligand>
        <name>substrate</name>
    </ligand>
</feature>
<comment type="similarity">
    <text evidence="1 8">Belongs to the inositol monophosphatase superfamily. CysQ family.</text>
</comment>
<gene>
    <name evidence="8 10" type="primary">cysQ</name>
    <name evidence="10" type="ORF">ICMP_169</name>
</gene>
<dbReference type="GO" id="GO:0005886">
    <property type="term" value="C:plasma membrane"/>
    <property type="evidence" value="ECO:0007669"/>
    <property type="project" value="UniProtKB-SubCell"/>
</dbReference>
<keyword evidence="4 8" id="KW-0479">Metal-binding</keyword>
<dbReference type="Pfam" id="PF00459">
    <property type="entry name" value="Inositol_P"/>
    <property type="match status" value="1"/>
</dbReference>
<comment type="function">
    <text evidence="8">Converts adenosine-3',5'-bisphosphate (PAP) to AMP.</text>
</comment>
<comment type="cofactor">
    <cofactor evidence="8 9">
        <name>Mg(2+)</name>
        <dbReference type="ChEBI" id="CHEBI:18420"/>
    </cofactor>
</comment>
<keyword evidence="6 8" id="KW-0460">Magnesium</keyword>
<feature type="binding site" evidence="8">
    <location>
        <position position="86"/>
    </location>
    <ligand>
        <name>Mg(2+)</name>
        <dbReference type="ChEBI" id="CHEBI:18420"/>
        <label>2</label>
    </ligand>
</feature>
<keyword evidence="5 8" id="KW-0378">Hydrolase</keyword>
<feature type="binding site" evidence="8">
    <location>
        <position position="64"/>
    </location>
    <ligand>
        <name>substrate</name>
    </ligand>
</feature>
<feature type="binding site" evidence="8">
    <location>
        <position position="83"/>
    </location>
    <ligand>
        <name>Mg(2+)</name>
        <dbReference type="ChEBI" id="CHEBI:18420"/>
        <label>1</label>
    </ligand>
</feature>
<keyword evidence="3 8" id="KW-0997">Cell inner membrane</keyword>
<accession>C5WCH4</accession>
<dbReference type="Gene3D" id="3.40.190.80">
    <property type="match status" value="1"/>
</dbReference>
<feature type="binding site" evidence="9">
    <location>
        <position position="85"/>
    </location>
    <ligand>
        <name>Mg(2+)</name>
        <dbReference type="ChEBI" id="CHEBI:18420"/>
        <label>1</label>
        <note>catalytic</note>
    </ligand>
</feature>
<evidence type="ECO:0000256" key="5">
    <source>
        <dbReference type="ARBA" id="ARBA00022801"/>
    </source>
</evidence>
<protein>
    <recommendedName>
        <fullName evidence="8">3'(2'),5'-bisphosphate nucleotidase CysQ</fullName>
        <ecNumber evidence="8">3.1.3.7</ecNumber>
    </recommendedName>
    <alternativeName>
        <fullName evidence="8">3'(2'),5-bisphosphonucleoside 3'(2')-phosphohydrolase</fullName>
    </alternativeName>
    <alternativeName>
        <fullName evidence="8">3'-phosphoadenosine 5'-phosphate phosphatase</fullName>
        <shortName evidence="8">PAP phosphatase</shortName>
    </alternativeName>
</protein>
<dbReference type="GO" id="GO:0046854">
    <property type="term" value="P:phosphatidylinositol phosphate biosynthetic process"/>
    <property type="evidence" value="ECO:0007669"/>
    <property type="project" value="InterPro"/>
</dbReference>
<dbReference type="GO" id="GO:0050427">
    <property type="term" value="P:3'-phosphoadenosine 5'-phosphosulfate metabolic process"/>
    <property type="evidence" value="ECO:0007669"/>
    <property type="project" value="TreeGrafter"/>
</dbReference>
<feature type="binding site" evidence="8">
    <location>
        <position position="85"/>
    </location>
    <ligand>
        <name>Mg(2+)</name>
        <dbReference type="ChEBI" id="CHEBI:18420"/>
        <label>1</label>
    </ligand>
</feature>
<feature type="binding site" evidence="9">
    <location>
        <position position="207"/>
    </location>
    <ligand>
        <name>Mg(2+)</name>
        <dbReference type="ChEBI" id="CHEBI:18420"/>
        <label>1</label>
        <note>catalytic</note>
    </ligand>
</feature>
<dbReference type="InterPro" id="IPR006240">
    <property type="entry name" value="CysQ"/>
</dbReference>
<evidence type="ECO:0000256" key="9">
    <source>
        <dbReference type="PIRSR" id="PIRSR600760-2"/>
    </source>
</evidence>
<dbReference type="HAMAP" id="MF_02095">
    <property type="entry name" value="CysQ"/>
    <property type="match status" value="1"/>
</dbReference>
<evidence type="ECO:0000256" key="3">
    <source>
        <dbReference type="ARBA" id="ARBA00022519"/>
    </source>
</evidence>
<dbReference type="PANTHER" id="PTHR43028:SF5">
    <property type="entry name" value="3'(2'),5'-BISPHOSPHATE NUCLEOTIDASE 1"/>
    <property type="match status" value="1"/>
</dbReference>
<evidence type="ECO:0000256" key="2">
    <source>
        <dbReference type="ARBA" id="ARBA00022475"/>
    </source>
</evidence>
<dbReference type="PRINTS" id="PR00377">
    <property type="entry name" value="IMPHPHTASES"/>
</dbReference>
<evidence type="ECO:0000256" key="8">
    <source>
        <dbReference type="HAMAP-Rule" id="MF_02095"/>
    </source>
</evidence>
<sequence>MLRKIIQLARKAGHAIMKVYNNLDDQQIQVKSDYSPVTNADMIAHHIIVQGLKYITPEVPILSEEEPSDWSIRERWQYYWLVDPLDGTKEFIDGHGDFTVNIALIKNGNPVIGVVYAPVLDLLYFAHEKKAWKEVNKQKIKLCVVNNYPPLVLISRSHLKYNESLTNFLKKLGEHRKMIVGSSLKFCLIAEGKAQLYPRYGPTNIWDTAAGHAIAIAAGAQVCDYKGNTLNYLPNKSTLNTYFIVSSYILDKDHFVNLA</sequence>
<dbReference type="NCBIfam" id="TIGR01331">
    <property type="entry name" value="bisphos_cysQ"/>
    <property type="match status" value="1"/>
</dbReference>
<keyword evidence="11" id="KW-1185">Reference proteome</keyword>
<comment type="subcellular location">
    <subcellularLocation>
        <location evidence="8">Cell inner membrane</location>
        <topology evidence="8">Peripheral membrane protein</topology>
        <orientation evidence="8">Cytoplasmic side</orientation>
    </subcellularLocation>
</comment>
<dbReference type="Proteomes" id="UP000061704">
    <property type="component" value="Chromosome"/>
</dbReference>
<dbReference type="OrthoDB" id="9785695at2"/>
<dbReference type="InterPro" id="IPR050725">
    <property type="entry name" value="CysQ/Inositol_MonoPase"/>
</dbReference>
<dbReference type="EC" id="3.1.3.7" evidence="8"/>
<dbReference type="GO" id="GO:0008441">
    <property type="term" value="F:3'(2'),5'-bisphosphate nucleotidase activity"/>
    <property type="evidence" value="ECO:0007669"/>
    <property type="project" value="UniProtKB-UniRule"/>
</dbReference>
<dbReference type="STRING" id="476281.ICMP_169"/>
<feature type="binding site" evidence="8">
    <location>
        <position position="64"/>
    </location>
    <ligand>
        <name>Mg(2+)</name>
        <dbReference type="ChEBI" id="CHEBI:18420"/>
        <label>1</label>
    </ligand>
</feature>
<dbReference type="GO" id="GO:0000103">
    <property type="term" value="P:sulfate assimilation"/>
    <property type="evidence" value="ECO:0007669"/>
    <property type="project" value="TreeGrafter"/>
</dbReference>
<feature type="binding site" evidence="8">
    <location>
        <begin position="85"/>
        <end position="88"/>
    </location>
    <ligand>
        <name>substrate</name>
    </ligand>
</feature>
<feature type="binding site" evidence="9">
    <location>
        <position position="64"/>
    </location>
    <ligand>
        <name>Mg(2+)</name>
        <dbReference type="ChEBI" id="CHEBI:18420"/>
        <label>1</label>
        <note>catalytic</note>
    </ligand>
</feature>
<feature type="binding site" evidence="9">
    <location>
        <position position="86"/>
    </location>
    <ligand>
        <name>Mg(2+)</name>
        <dbReference type="ChEBI" id="CHEBI:18420"/>
        <label>1</label>
        <note>catalytic</note>
    </ligand>
</feature>
<evidence type="ECO:0000313" key="11">
    <source>
        <dbReference type="Proteomes" id="UP000061704"/>
    </source>
</evidence>
<dbReference type="FunFam" id="3.30.540.10:FF:000007">
    <property type="entry name" value="3'(2'),5'-bisphosphate nucleotidase CysQ"/>
    <property type="match status" value="1"/>
</dbReference>
<dbReference type="EMBL" id="AP010872">
    <property type="protein sequence ID" value="BAH83030.1"/>
    <property type="molecule type" value="Genomic_DNA"/>
</dbReference>
<feature type="binding site" evidence="8">
    <location>
        <position position="207"/>
    </location>
    <ligand>
        <name>Mg(2+)</name>
        <dbReference type="ChEBI" id="CHEBI:18420"/>
        <label>2</label>
    </ligand>
</feature>
<dbReference type="AlphaFoldDB" id="C5WCH4"/>
<keyword evidence="7 8" id="KW-0472">Membrane</keyword>
<evidence type="ECO:0000256" key="6">
    <source>
        <dbReference type="ARBA" id="ARBA00022842"/>
    </source>
</evidence>
<comment type="catalytic activity">
    <reaction evidence="8">
        <text>adenosine 3',5'-bisphosphate + H2O = AMP + phosphate</text>
        <dbReference type="Rhea" id="RHEA:10040"/>
        <dbReference type="ChEBI" id="CHEBI:15377"/>
        <dbReference type="ChEBI" id="CHEBI:43474"/>
        <dbReference type="ChEBI" id="CHEBI:58343"/>
        <dbReference type="ChEBI" id="CHEBI:456215"/>
        <dbReference type="EC" id="3.1.3.7"/>
    </reaction>
</comment>
<dbReference type="HOGENOM" id="CLU_044118_3_0_6"/>
<dbReference type="FunFam" id="3.40.190.80:FF:000005">
    <property type="entry name" value="3'(2'),5'-bisphosphate nucleotidase CysQ"/>
    <property type="match status" value="1"/>
</dbReference>
<feature type="binding site" evidence="9">
    <location>
        <position position="83"/>
    </location>
    <ligand>
        <name>Mg(2+)</name>
        <dbReference type="ChEBI" id="CHEBI:18420"/>
        <label>1</label>
        <note>catalytic</note>
    </ligand>
</feature>
<dbReference type="InterPro" id="IPR020550">
    <property type="entry name" value="Inositol_monophosphatase_CS"/>
</dbReference>
<dbReference type="CDD" id="cd01638">
    <property type="entry name" value="CysQ"/>
    <property type="match status" value="1"/>
</dbReference>
<reference evidence="10 11" key="1">
    <citation type="journal article" date="2011" name="Genome Biol. Evol.">
        <title>Reductive evolution of bacterial genome in insect gut environment.</title>
        <authorList>
            <person name="Nikoh N."/>
            <person name="Hosokawa T."/>
            <person name="Ohshima K."/>
            <person name="Hattori M."/>
            <person name="Fukatsu T."/>
        </authorList>
    </citation>
    <scope>NUCLEOTIDE SEQUENCE [LARGE SCALE GENOMIC DNA]</scope>
    <source>
        <strain evidence="10 11">Mpkobe</strain>
    </source>
</reference>
<dbReference type="SUPFAM" id="SSF56655">
    <property type="entry name" value="Carbohydrate phosphatase"/>
    <property type="match status" value="1"/>
</dbReference>
<evidence type="ECO:0000256" key="7">
    <source>
        <dbReference type="ARBA" id="ARBA00023136"/>
    </source>
</evidence>
<evidence type="ECO:0000256" key="4">
    <source>
        <dbReference type="ARBA" id="ARBA00022723"/>
    </source>
</evidence>
<proteinExistence type="inferred from homology"/>
<organism evidence="10 11">
    <name type="scientific">Candidatus Ishikawaella capsulata Mpkobe</name>
    <dbReference type="NCBI Taxonomy" id="476281"/>
    <lineage>
        <taxon>Bacteria</taxon>
        <taxon>Pseudomonadati</taxon>
        <taxon>Pseudomonadota</taxon>
        <taxon>Gammaproteobacteria</taxon>
        <taxon>Enterobacterales</taxon>
        <taxon>Enterobacteriaceae</taxon>
        <taxon>Candidatus Ishikawella</taxon>
    </lineage>
</organism>